<protein>
    <recommendedName>
        <fullName evidence="2">U-box domain-containing protein</fullName>
    </recommendedName>
</protein>
<feature type="chain" id="PRO_5002865569" description="U-box domain-containing protein" evidence="1">
    <location>
        <begin position="21"/>
        <end position="114"/>
    </location>
</feature>
<keyword evidence="1" id="KW-0732">Signal</keyword>
<evidence type="ECO:0000313" key="3">
    <source>
        <dbReference type="EMBL" id="EEC66581.1"/>
    </source>
</evidence>
<dbReference type="HOGENOM" id="CLU_2125176_0_0_1"/>
<organism evidence="3 4">
    <name type="scientific">Oryza sativa subsp. indica</name>
    <name type="common">Rice</name>
    <dbReference type="NCBI Taxonomy" id="39946"/>
    <lineage>
        <taxon>Eukaryota</taxon>
        <taxon>Viridiplantae</taxon>
        <taxon>Streptophyta</taxon>
        <taxon>Embryophyta</taxon>
        <taxon>Tracheophyta</taxon>
        <taxon>Spermatophyta</taxon>
        <taxon>Magnoliopsida</taxon>
        <taxon>Liliopsida</taxon>
        <taxon>Poales</taxon>
        <taxon>Poaceae</taxon>
        <taxon>BOP clade</taxon>
        <taxon>Oryzoideae</taxon>
        <taxon>Oryzeae</taxon>
        <taxon>Oryzinae</taxon>
        <taxon>Oryza</taxon>
        <taxon>Oryza sativa</taxon>
    </lineage>
</organism>
<dbReference type="Proteomes" id="UP000007015">
    <property type="component" value="Chromosome 10"/>
</dbReference>
<dbReference type="EMBL" id="CM000135">
    <property type="protein sequence ID" value="EEC66581.1"/>
    <property type="molecule type" value="Genomic_DNA"/>
</dbReference>
<accession>B8BFS2</accession>
<dbReference type="InterPro" id="IPR058678">
    <property type="entry name" value="ARM_PUB"/>
</dbReference>
<evidence type="ECO:0000256" key="1">
    <source>
        <dbReference type="SAM" id="SignalP"/>
    </source>
</evidence>
<dbReference type="STRING" id="39946.B8BFS2"/>
<dbReference type="AlphaFoldDB" id="B8BFS2"/>
<gene>
    <name evidence="3" type="ORF">OsI_32778</name>
</gene>
<keyword evidence="4" id="KW-1185">Reference proteome</keyword>
<sequence>MAKPVVIGLCGKALALLVYARLQAHRGGDDHICGYAEGSLSLVAHPTGLAAVACAATRLSAAGTKSAVRVLHAVARHSATPAVLQEMLVVGVGVRLLFLVQDLSRACLLEEKSM</sequence>
<dbReference type="Pfam" id="PF25598">
    <property type="entry name" value="ARM_PUB"/>
    <property type="match status" value="1"/>
</dbReference>
<proteinExistence type="predicted"/>
<dbReference type="Gramene" id="BGIOSGA032550-TA">
    <property type="protein sequence ID" value="BGIOSGA032550-PA"/>
    <property type="gene ID" value="BGIOSGA032550"/>
</dbReference>
<evidence type="ECO:0000259" key="2">
    <source>
        <dbReference type="Pfam" id="PF25598"/>
    </source>
</evidence>
<feature type="signal peptide" evidence="1">
    <location>
        <begin position="1"/>
        <end position="20"/>
    </location>
</feature>
<reference evidence="3 4" key="1">
    <citation type="journal article" date="2005" name="PLoS Biol.">
        <title>The genomes of Oryza sativa: a history of duplications.</title>
        <authorList>
            <person name="Yu J."/>
            <person name="Wang J."/>
            <person name="Lin W."/>
            <person name="Li S."/>
            <person name="Li H."/>
            <person name="Zhou J."/>
            <person name="Ni P."/>
            <person name="Dong W."/>
            <person name="Hu S."/>
            <person name="Zeng C."/>
            <person name="Zhang J."/>
            <person name="Zhang Y."/>
            <person name="Li R."/>
            <person name="Xu Z."/>
            <person name="Li S."/>
            <person name="Li X."/>
            <person name="Zheng H."/>
            <person name="Cong L."/>
            <person name="Lin L."/>
            <person name="Yin J."/>
            <person name="Geng J."/>
            <person name="Li G."/>
            <person name="Shi J."/>
            <person name="Liu J."/>
            <person name="Lv H."/>
            <person name="Li J."/>
            <person name="Wang J."/>
            <person name="Deng Y."/>
            <person name="Ran L."/>
            <person name="Shi X."/>
            <person name="Wang X."/>
            <person name="Wu Q."/>
            <person name="Li C."/>
            <person name="Ren X."/>
            <person name="Wang J."/>
            <person name="Wang X."/>
            <person name="Li D."/>
            <person name="Liu D."/>
            <person name="Zhang X."/>
            <person name="Ji Z."/>
            <person name="Zhao W."/>
            <person name="Sun Y."/>
            <person name="Zhang Z."/>
            <person name="Bao J."/>
            <person name="Han Y."/>
            <person name="Dong L."/>
            <person name="Ji J."/>
            <person name="Chen P."/>
            <person name="Wu S."/>
            <person name="Liu J."/>
            <person name="Xiao Y."/>
            <person name="Bu D."/>
            <person name="Tan J."/>
            <person name="Yang L."/>
            <person name="Ye C."/>
            <person name="Zhang J."/>
            <person name="Xu J."/>
            <person name="Zhou Y."/>
            <person name="Yu Y."/>
            <person name="Zhang B."/>
            <person name="Zhuang S."/>
            <person name="Wei H."/>
            <person name="Liu B."/>
            <person name="Lei M."/>
            <person name="Yu H."/>
            <person name="Li Y."/>
            <person name="Xu H."/>
            <person name="Wei S."/>
            <person name="He X."/>
            <person name="Fang L."/>
            <person name="Zhang Z."/>
            <person name="Zhang Y."/>
            <person name="Huang X."/>
            <person name="Su Z."/>
            <person name="Tong W."/>
            <person name="Li J."/>
            <person name="Tong Z."/>
            <person name="Li S."/>
            <person name="Ye J."/>
            <person name="Wang L."/>
            <person name="Fang L."/>
            <person name="Lei T."/>
            <person name="Chen C."/>
            <person name="Chen H."/>
            <person name="Xu Z."/>
            <person name="Li H."/>
            <person name="Huang H."/>
            <person name="Zhang F."/>
            <person name="Xu H."/>
            <person name="Li N."/>
            <person name="Zhao C."/>
            <person name="Li S."/>
            <person name="Dong L."/>
            <person name="Huang Y."/>
            <person name="Li L."/>
            <person name="Xi Y."/>
            <person name="Qi Q."/>
            <person name="Li W."/>
            <person name="Zhang B."/>
            <person name="Hu W."/>
            <person name="Zhang Y."/>
            <person name="Tian X."/>
            <person name="Jiao Y."/>
            <person name="Liang X."/>
            <person name="Jin J."/>
            <person name="Gao L."/>
            <person name="Zheng W."/>
            <person name="Hao B."/>
            <person name="Liu S."/>
            <person name="Wang W."/>
            <person name="Yuan L."/>
            <person name="Cao M."/>
            <person name="McDermott J."/>
            <person name="Samudrala R."/>
            <person name="Wang J."/>
            <person name="Wong G.K."/>
            <person name="Yang H."/>
        </authorList>
    </citation>
    <scope>NUCLEOTIDE SEQUENCE [LARGE SCALE GENOMIC DNA]</scope>
    <source>
        <strain evidence="4">cv. 93-11</strain>
    </source>
</reference>
<evidence type="ECO:0000313" key="4">
    <source>
        <dbReference type="Proteomes" id="UP000007015"/>
    </source>
</evidence>
<feature type="domain" description="U-box" evidence="2">
    <location>
        <begin position="30"/>
        <end position="101"/>
    </location>
</feature>
<name>B8BFS2_ORYSI</name>